<evidence type="ECO:0000313" key="18">
    <source>
        <dbReference type="EMBL" id="MBB6480822.1"/>
    </source>
</evidence>
<feature type="domain" description="Mur ligase central" evidence="17">
    <location>
        <begin position="119"/>
        <end position="300"/>
    </location>
</feature>
<dbReference type="Pfam" id="PF01225">
    <property type="entry name" value="Mur_ligase"/>
    <property type="match status" value="1"/>
</dbReference>
<evidence type="ECO:0000256" key="13">
    <source>
        <dbReference type="ARBA" id="ARBA00047833"/>
    </source>
</evidence>
<dbReference type="InterPro" id="IPR050061">
    <property type="entry name" value="MurCDEF_pg_biosynth"/>
</dbReference>
<dbReference type="InterPro" id="IPR036615">
    <property type="entry name" value="Mur_ligase_C_dom_sf"/>
</dbReference>
<keyword evidence="10 14" id="KW-0573">Peptidoglycan synthesis</keyword>
<dbReference type="GO" id="GO:0071555">
    <property type="term" value="P:cell wall organization"/>
    <property type="evidence" value="ECO:0007669"/>
    <property type="project" value="UniProtKB-KW"/>
</dbReference>
<name>A0A841REP7_9SPIO</name>
<evidence type="ECO:0000256" key="5">
    <source>
        <dbReference type="ARBA" id="ARBA00022598"/>
    </source>
</evidence>
<dbReference type="Gene3D" id="3.40.50.720">
    <property type="entry name" value="NAD(P)-binding Rossmann-like Domain"/>
    <property type="match status" value="1"/>
</dbReference>
<evidence type="ECO:0000256" key="10">
    <source>
        <dbReference type="ARBA" id="ARBA00022984"/>
    </source>
</evidence>
<evidence type="ECO:0000256" key="3">
    <source>
        <dbReference type="ARBA" id="ARBA00012211"/>
    </source>
</evidence>
<protein>
    <recommendedName>
        <fullName evidence="3 14">UDP-N-acetylmuramate--L-alanine ligase</fullName>
        <ecNumber evidence="3 14">6.3.2.8</ecNumber>
    </recommendedName>
    <alternativeName>
        <fullName evidence="14">UDP-N-acetylmuramoyl-L-alanine synthetase</fullName>
    </alternativeName>
</protein>
<dbReference type="InterPro" id="IPR000713">
    <property type="entry name" value="Mur_ligase_N"/>
</dbReference>
<evidence type="ECO:0000256" key="11">
    <source>
        <dbReference type="ARBA" id="ARBA00023306"/>
    </source>
</evidence>
<evidence type="ECO:0000256" key="12">
    <source>
        <dbReference type="ARBA" id="ARBA00023316"/>
    </source>
</evidence>
<evidence type="ECO:0000259" key="16">
    <source>
        <dbReference type="Pfam" id="PF02875"/>
    </source>
</evidence>
<comment type="similarity">
    <text evidence="14">Belongs to the MurCDEF family.</text>
</comment>
<dbReference type="SUPFAM" id="SSF51984">
    <property type="entry name" value="MurCD N-terminal domain"/>
    <property type="match status" value="1"/>
</dbReference>
<evidence type="ECO:0000256" key="6">
    <source>
        <dbReference type="ARBA" id="ARBA00022618"/>
    </source>
</evidence>
<dbReference type="RefSeq" id="WP_184747080.1">
    <property type="nucleotide sequence ID" value="NZ_JACHGJ010000004.1"/>
</dbReference>
<keyword evidence="9 14" id="KW-0133">Cell shape</keyword>
<feature type="binding site" evidence="14">
    <location>
        <begin position="121"/>
        <end position="127"/>
    </location>
    <ligand>
        <name>ATP</name>
        <dbReference type="ChEBI" id="CHEBI:30616"/>
    </ligand>
</feature>
<dbReference type="InterPro" id="IPR036565">
    <property type="entry name" value="Mur-like_cat_sf"/>
</dbReference>
<keyword evidence="11 14" id="KW-0131">Cell cycle</keyword>
<evidence type="ECO:0000256" key="14">
    <source>
        <dbReference type="HAMAP-Rule" id="MF_00046"/>
    </source>
</evidence>
<dbReference type="NCBIfam" id="TIGR01082">
    <property type="entry name" value="murC"/>
    <property type="match status" value="1"/>
</dbReference>
<dbReference type="InterPro" id="IPR013221">
    <property type="entry name" value="Mur_ligase_cen"/>
</dbReference>
<proteinExistence type="inferred from homology"/>
<comment type="catalytic activity">
    <reaction evidence="13 14">
        <text>UDP-N-acetyl-alpha-D-muramate + L-alanine + ATP = UDP-N-acetyl-alpha-D-muramoyl-L-alanine + ADP + phosphate + H(+)</text>
        <dbReference type="Rhea" id="RHEA:23372"/>
        <dbReference type="ChEBI" id="CHEBI:15378"/>
        <dbReference type="ChEBI" id="CHEBI:30616"/>
        <dbReference type="ChEBI" id="CHEBI:43474"/>
        <dbReference type="ChEBI" id="CHEBI:57972"/>
        <dbReference type="ChEBI" id="CHEBI:70757"/>
        <dbReference type="ChEBI" id="CHEBI:83898"/>
        <dbReference type="ChEBI" id="CHEBI:456216"/>
        <dbReference type="EC" id="6.3.2.8"/>
    </reaction>
</comment>
<keyword evidence="4 14" id="KW-0963">Cytoplasm</keyword>
<comment type="subcellular location">
    <subcellularLocation>
        <location evidence="1 14">Cytoplasm</location>
    </subcellularLocation>
</comment>
<dbReference type="SUPFAM" id="SSF53623">
    <property type="entry name" value="MurD-like peptide ligases, catalytic domain"/>
    <property type="match status" value="1"/>
</dbReference>
<dbReference type="GO" id="GO:0009252">
    <property type="term" value="P:peptidoglycan biosynthetic process"/>
    <property type="evidence" value="ECO:0007669"/>
    <property type="project" value="UniProtKB-UniRule"/>
</dbReference>
<dbReference type="GO" id="GO:0005524">
    <property type="term" value="F:ATP binding"/>
    <property type="evidence" value="ECO:0007669"/>
    <property type="project" value="UniProtKB-UniRule"/>
</dbReference>
<dbReference type="Gene3D" id="3.90.190.20">
    <property type="entry name" value="Mur ligase, C-terminal domain"/>
    <property type="match status" value="1"/>
</dbReference>
<evidence type="ECO:0000256" key="8">
    <source>
        <dbReference type="ARBA" id="ARBA00022840"/>
    </source>
</evidence>
<evidence type="ECO:0000313" key="19">
    <source>
        <dbReference type="Proteomes" id="UP000587760"/>
    </source>
</evidence>
<keyword evidence="5 14" id="KW-0436">Ligase</keyword>
<dbReference type="PANTHER" id="PTHR43445">
    <property type="entry name" value="UDP-N-ACETYLMURAMATE--L-ALANINE LIGASE-RELATED"/>
    <property type="match status" value="1"/>
</dbReference>
<dbReference type="EMBL" id="JACHGJ010000004">
    <property type="protein sequence ID" value="MBB6480822.1"/>
    <property type="molecule type" value="Genomic_DNA"/>
</dbReference>
<keyword evidence="8 14" id="KW-0067">ATP-binding</keyword>
<feature type="domain" description="Mur ligase N-terminal catalytic" evidence="15">
    <location>
        <begin position="15"/>
        <end position="111"/>
    </location>
</feature>
<dbReference type="PANTHER" id="PTHR43445:SF3">
    <property type="entry name" value="UDP-N-ACETYLMURAMATE--L-ALANINE LIGASE"/>
    <property type="match status" value="1"/>
</dbReference>
<evidence type="ECO:0000259" key="17">
    <source>
        <dbReference type="Pfam" id="PF08245"/>
    </source>
</evidence>
<dbReference type="Pfam" id="PF08245">
    <property type="entry name" value="Mur_ligase_M"/>
    <property type="match status" value="1"/>
</dbReference>
<dbReference type="EC" id="6.3.2.8" evidence="3 14"/>
<dbReference type="GO" id="GO:0008360">
    <property type="term" value="P:regulation of cell shape"/>
    <property type="evidence" value="ECO:0007669"/>
    <property type="project" value="UniProtKB-KW"/>
</dbReference>
<evidence type="ECO:0000256" key="1">
    <source>
        <dbReference type="ARBA" id="ARBA00004496"/>
    </source>
</evidence>
<dbReference type="Gene3D" id="3.40.1190.10">
    <property type="entry name" value="Mur-like, catalytic domain"/>
    <property type="match status" value="1"/>
</dbReference>
<evidence type="ECO:0000256" key="4">
    <source>
        <dbReference type="ARBA" id="ARBA00022490"/>
    </source>
</evidence>
<evidence type="ECO:0000256" key="7">
    <source>
        <dbReference type="ARBA" id="ARBA00022741"/>
    </source>
</evidence>
<evidence type="ECO:0000256" key="9">
    <source>
        <dbReference type="ARBA" id="ARBA00022960"/>
    </source>
</evidence>
<reference evidence="18 19" key="1">
    <citation type="submission" date="2020-08" db="EMBL/GenBank/DDBJ databases">
        <title>Genomic Encyclopedia of Type Strains, Phase IV (KMG-IV): sequencing the most valuable type-strain genomes for metagenomic binning, comparative biology and taxonomic classification.</title>
        <authorList>
            <person name="Goeker M."/>
        </authorList>
    </citation>
    <scope>NUCLEOTIDE SEQUENCE [LARGE SCALE GENOMIC DNA]</scope>
    <source>
        <strain evidence="18 19">DSM 2461</strain>
    </source>
</reference>
<dbReference type="GO" id="GO:0008763">
    <property type="term" value="F:UDP-N-acetylmuramate-L-alanine ligase activity"/>
    <property type="evidence" value="ECO:0007669"/>
    <property type="project" value="UniProtKB-UniRule"/>
</dbReference>
<dbReference type="AlphaFoldDB" id="A0A841REP7"/>
<accession>A0A841REP7</accession>
<dbReference type="InterPro" id="IPR005758">
    <property type="entry name" value="UDP-N-AcMur_Ala_ligase_MurC"/>
</dbReference>
<dbReference type="SUPFAM" id="SSF53244">
    <property type="entry name" value="MurD-like peptide ligases, peptide-binding domain"/>
    <property type="match status" value="1"/>
</dbReference>
<comment type="pathway">
    <text evidence="2 14">Cell wall biogenesis; peptidoglycan biosynthesis.</text>
</comment>
<dbReference type="InterPro" id="IPR004101">
    <property type="entry name" value="Mur_ligase_C"/>
</dbReference>
<comment type="caution">
    <text evidence="18">The sequence shown here is derived from an EMBL/GenBank/DDBJ whole genome shotgun (WGS) entry which is preliminary data.</text>
</comment>
<evidence type="ECO:0000256" key="2">
    <source>
        <dbReference type="ARBA" id="ARBA00004752"/>
    </source>
</evidence>
<feature type="domain" description="Mur ligase C-terminal" evidence="16">
    <location>
        <begin position="332"/>
        <end position="463"/>
    </location>
</feature>
<dbReference type="UniPathway" id="UPA00219"/>
<dbReference type="GO" id="GO:0051301">
    <property type="term" value="P:cell division"/>
    <property type="evidence" value="ECO:0007669"/>
    <property type="project" value="UniProtKB-KW"/>
</dbReference>
<keyword evidence="7 14" id="KW-0547">Nucleotide-binding</keyword>
<dbReference type="Pfam" id="PF02875">
    <property type="entry name" value="Mur_ligase_C"/>
    <property type="match status" value="1"/>
</dbReference>
<keyword evidence="19" id="KW-1185">Reference proteome</keyword>
<evidence type="ECO:0000259" key="15">
    <source>
        <dbReference type="Pfam" id="PF01225"/>
    </source>
</evidence>
<keyword evidence="12 14" id="KW-0961">Cell wall biogenesis/degradation</keyword>
<organism evidence="18 19">
    <name type="scientific">Spirochaeta isovalerica</name>
    <dbReference type="NCBI Taxonomy" id="150"/>
    <lineage>
        <taxon>Bacteria</taxon>
        <taxon>Pseudomonadati</taxon>
        <taxon>Spirochaetota</taxon>
        <taxon>Spirochaetia</taxon>
        <taxon>Spirochaetales</taxon>
        <taxon>Spirochaetaceae</taxon>
        <taxon>Spirochaeta</taxon>
    </lineage>
</organism>
<comment type="function">
    <text evidence="14">Cell wall formation.</text>
</comment>
<dbReference type="GO" id="GO:0005737">
    <property type="term" value="C:cytoplasm"/>
    <property type="evidence" value="ECO:0007669"/>
    <property type="project" value="UniProtKB-SubCell"/>
</dbReference>
<sequence>MDKKTLPASLKGFRVHLVGIKGTGMAAFAELLQRRGADISGSDIDEKFYTDEVLQRLGIPYEESFRAENIDDEVQLVIHSAAYGSDNPELSEAHKRHIPVMVYTEALGYISSLTESFGVAGIHGKTTTTALAGTVAGAAGLEASVLVGSAVPSFGGFSTAHFGEKYFIAETCEYKRHFLAFHPRSIILTSIEPDHLDYFKDIDDILDAFLSYIDRLPAGGDLIYCADDEGAVKAADIMKSRRADINYIPYGTSADGPYRISSVREESGLSSFRLDRFSRDMALRIPGHHLVLDAAAAVALVVRTLEREGRGDDPSLPDKIAEGLRSFAGSRRRSEIVGEAGGILFMDDYAHHPTAINTTLEGLKKFYPGRRIVVDFMSHTYSRTAALLEEFAASFGSADLVLLEDIYASAREKFNGTITGRDLYERTAACHGNVRYFNNFEETERFCRSHLKDGDLFITMGAGNNWNIGKNLYNQFKKESLS</sequence>
<keyword evidence="6 14" id="KW-0132">Cell division</keyword>
<dbReference type="Proteomes" id="UP000587760">
    <property type="component" value="Unassembled WGS sequence"/>
</dbReference>
<dbReference type="HAMAP" id="MF_00046">
    <property type="entry name" value="MurC"/>
    <property type="match status" value="1"/>
</dbReference>
<gene>
    <name evidence="14" type="primary">murC</name>
    <name evidence="18" type="ORF">HNR50_002495</name>
</gene>